<dbReference type="InterPro" id="IPR002123">
    <property type="entry name" value="Plipid/glycerol_acylTrfase"/>
</dbReference>
<evidence type="ECO:0000259" key="1">
    <source>
        <dbReference type="SMART" id="SM00563"/>
    </source>
</evidence>
<organism evidence="2 3">
    <name type="scientific">Gallaecimonas xiamenensis 3-C-1</name>
    <dbReference type="NCBI Taxonomy" id="745411"/>
    <lineage>
        <taxon>Bacteria</taxon>
        <taxon>Pseudomonadati</taxon>
        <taxon>Pseudomonadota</taxon>
        <taxon>Gammaproteobacteria</taxon>
        <taxon>Enterobacterales</taxon>
        <taxon>Gallaecimonadaceae</taxon>
        <taxon>Gallaecimonas</taxon>
    </lineage>
</organism>
<dbReference type="GO" id="GO:0019698">
    <property type="term" value="P:D-galacturonate catabolic process"/>
    <property type="evidence" value="ECO:0007669"/>
    <property type="project" value="TreeGrafter"/>
</dbReference>
<comment type="caution">
    <text evidence="2">The sequence shown here is derived from an EMBL/GenBank/DDBJ whole genome shotgun (WGS) entry which is preliminary data.</text>
</comment>
<dbReference type="RefSeq" id="WP_008486209.1">
    <property type="nucleotide sequence ID" value="NZ_AMRI01000028.1"/>
</dbReference>
<dbReference type="GO" id="GO:0016746">
    <property type="term" value="F:acyltransferase activity"/>
    <property type="evidence" value="ECO:0007669"/>
    <property type="project" value="InterPro"/>
</dbReference>
<dbReference type="OrthoDB" id="1078132at2"/>
<proteinExistence type="predicted"/>
<dbReference type="SMART" id="SM00563">
    <property type="entry name" value="PlsC"/>
    <property type="match status" value="1"/>
</dbReference>
<dbReference type="Proteomes" id="UP000006755">
    <property type="component" value="Unassembled WGS sequence"/>
</dbReference>
<accession>K2J1T2</accession>
<protein>
    <recommendedName>
        <fullName evidence="1">Phospholipid/glycerol acyltransferase domain-containing protein</fullName>
    </recommendedName>
</protein>
<gene>
    <name evidence="2" type="ORF">B3C1_16435</name>
</gene>
<dbReference type="EMBL" id="AMRI01000028">
    <property type="protein sequence ID" value="EKE68767.1"/>
    <property type="molecule type" value="Genomic_DNA"/>
</dbReference>
<evidence type="ECO:0000313" key="2">
    <source>
        <dbReference type="EMBL" id="EKE68767.1"/>
    </source>
</evidence>
<feature type="domain" description="Phospholipid/glycerol acyltransferase" evidence="1">
    <location>
        <begin position="108"/>
        <end position="244"/>
    </location>
</feature>
<dbReference type="eggNOG" id="COG2937">
    <property type="taxonomic scope" value="Bacteria"/>
</dbReference>
<keyword evidence="3" id="KW-1185">Reference proteome</keyword>
<dbReference type="Pfam" id="PF01553">
    <property type="entry name" value="Acyltransferase"/>
    <property type="match status" value="1"/>
</dbReference>
<dbReference type="STRING" id="745411.B3C1_16435"/>
<dbReference type="GO" id="GO:0042840">
    <property type="term" value="P:D-glucuronate catabolic process"/>
    <property type="evidence" value="ECO:0007669"/>
    <property type="project" value="TreeGrafter"/>
</dbReference>
<evidence type="ECO:0000313" key="3">
    <source>
        <dbReference type="Proteomes" id="UP000006755"/>
    </source>
</evidence>
<dbReference type="PANTHER" id="PTHR30068">
    <property type="entry name" value="URONATE ISOMERASE"/>
    <property type="match status" value="1"/>
</dbReference>
<sequence length="370" mass="40464">MDQPTSADPFAGIRPYEDQEVPAVLSRLCHCDDFIQLVSRHEFPRLSRYLGPVTRALVRQQIRRRLGNVKDVAGFQLQIGAILTEVLSRTTDGVSWSGLDALDPAKPYLFVSNHRDIALDPALVNWACHQAAMPTARIGIGDNLLKKPYVTDLMRLNKSFIVKRSAKGIRELAAAMGELSAYIDHSLAGGHSVWIAQREGRAKDGNDETEPALLKMFYLAHRKERSFAQMVDRFNIVPVAISYELDPCDRLKARELATLASTGQYEKGPMEDLNAMALGFTGHKGRVHVAFGTPISGAGMDDPDALAGEIDRQIHQNFKLFPTHLAAAGEGDCGWLAERTAGLAPDEAALLKAAYARPVLNARSVPASSA</sequence>
<name>K2J1T2_9GAMM</name>
<dbReference type="SUPFAM" id="SSF69593">
    <property type="entry name" value="Glycerol-3-phosphate (1)-acyltransferase"/>
    <property type="match status" value="1"/>
</dbReference>
<reference evidence="2 3" key="1">
    <citation type="journal article" date="2012" name="J. Bacteriol.">
        <title>Genome Sequence of Gallaecimonas xiamenensis Type Strain 3-C-1.</title>
        <authorList>
            <person name="Lai Q."/>
            <person name="Wang L."/>
            <person name="Wang W."/>
            <person name="Shao Z."/>
        </authorList>
    </citation>
    <scope>NUCLEOTIDE SEQUENCE [LARGE SCALE GENOMIC DNA]</scope>
    <source>
        <strain evidence="2 3">3-C-1</strain>
    </source>
</reference>
<dbReference type="AlphaFoldDB" id="K2J1T2"/>
<dbReference type="PANTHER" id="PTHR30068:SF3">
    <property type="entry name" value="PHOSPHOLIPID_GLYCEROL ACYLTRANSFERASE DOMAIN-CONTAINING PROTEIN"/>
    <property type="match status" value="1"/>
</dbReference>